<sequence>MISPKFSKLAPPSSKTAKRVLFFYSIELTERTFKVKTQSIAESSETYPSCLEMSGKNINKEAGQPSFPAAKPEAPKPESSTARPRSTSHKKRKLFDPVELAITECSDYADLHKRLHTLGHLALEKMTKIHEALVKEAEDSKQMVIDLQRIGAAKNKNLAEATDELDKVKAELQDAYAQHAQDLEESHEQAKMLAAISIFQARVKMAEEAANKDFDQANWDVLGWKKLITELGGKPMPKVVEGKLVAEGEVEGSVKEAAEVIGQGDEGNKEKA</sequence>
<reference evidence="2" key="1">
    <citation type="journal article" date="2022" name="Mol. Ecol. Resour.">
        <title>The genomes of chicory, endive, great burdock and yacon provide insights into Asteraceae palaeo-polyploidization history and plant inulin production.</title>
        <authorList>
            <person name="Fan W."/>
            <person name="Wang S."/>
            <person name="Wang H."/>
            <person name="Wang A."/>
            <person name="Jiang F."/>
            <person name="Liu H."/>
            <person name="Zhao H."/>
            <person name="Xu D."/>
            <person name="Zhang Y."/>
        </authorList>
    </citation>
    <scope>NUCLEOTIDE SEQUENCE [LARGE SCALE GENOMIC DNA]</scope>
    <source>
        <strain evidence="2">cv. Yunnan</strain>
    </source>
</reference>
<dbReference type="Proteomes" id="UP001056120">
    <property type="component" value="Linkage Group LG14"/>
</dbReference>
<reference evidence="1 2" key="2">
    <citation type="journal article" date="2022" name="Mol. Ecol. Resour.">
        <title>The genomes of chicory, endive, great burdock and yacon provide insights into Asteraceae paleo-polyploidization history and plant inulin production.</title>
        <authorList>
            <person name="Fan W."/>
            <person name="Wang S."/>
            <person name="Wang H."/>
            <person name="Wang A."/>
            <person name="Jiang F."/>
            <person name="Liu H."/>
            <person name="Zhao H."/>
            <person name="Xu D."/>
            <person name="Zhang Y."/>
        </authorList>
    </citation>
    <scope>NUCLEOTIDE SEQUENCE [LARGE SCALE GENOMIC DNA]</scope>
    <source>
        <strain evidence="2">cv. Yunnan</strain>
        <tissue evidence="1">Leaves</tissue>
    </source>
</reference>
<gene>
    <name evidence="1" type="ORF">L1987_42360</name>
</gene>
<keyword evidence="2" id="KW-1185">Reference proteome</keyword>
<name>A0ACB9GJD7_9ASTR</name>
<evidence type="ECO:0000313" key="1">
    <source>
        <dbReference type="EMBL" id="KAI3783283.1"/>
    </source>
</evidence>
<accession>A0ACB9GJD7</accession>
<protein>
    <submittedName>
        <fullName evidence="1">Uncharacterized protein</fullName>
    </submittedName>
</protein>
<dbReference type="EMBL" id="CM042031">
    <property type="protein sequence ID" value="KAI3783283.1"/>
    <property type="molecule type" value="Genomic_DNA"/>
</dbReference>
<organism evidence="1 2">
    <name type="scientific">Smallanthus sonchifolius</name>
    <dbReference type="NCBI Taxonomy" id="185202"/>
    <lineage>
        <taxon>Eukaryota</taxon>
        <taxon>Viridiplantae</taxon>
        <taxon>Streptophyta</taxon>
        <taxon>Embryophyta</taxon>
        <taxon>Tracheophyta</taxon>
        <taxon>Spermatophyta</taxon>
        <taxon>Magnoliopsida</taxon>
        <taxon>eudicotyledons</taxon>
        <taxon>Gunneridae</taxon>
        <taxon>Pentapetalae</taxon>
        <taxon>asterids</taxon>
        <taxon>campanulids</taxon>
        <taxon>Asterales</taxon>
        <taxon>Asteraceae</taxon>
        <taxon>Asteroideae</taxon>
        <taxon>Heliantheae alliance</taxon>
        <taxon>Millerieae</taxon>
        <taxon>Smallanthus</taxon>
    </lineage>
</organism>
<comment type="caution">
    <text evidence="1">The sequence shown here is derived from an EMBL/GenBank/DDBJ whole genome shotgun (WGS) entry which is preliminary data.</text>
</comment>
<proteinExistence type="predicted"/>
<evidence type="ECO:0000313" key="2">
    <source>
        <dbReference type="Proteomes" id="UP001056120"/>
    </source>
</evidence>